<comment type="caution">
    <text evidence="2">The sequence shown here is derived from an EMBL/GenBank/DDBJ whole genome shotgun (WGS) entry which is preliminary data.</text>
</comment>
<accession>A0A5N5MQI8</accession>
<dbReference type="SUPFAM" id="SSF56112">
    <property type="entry name" value="Protein kinase-like (PK-like)"/>
    <property type="match status" value="1"/>
</dbReference>
<evidence type="ECO:0000313" key="3">
    <source>
        <dbReference type="Proteomes" id="UP000326939"/>
    </source>
</evidence>
<proteinExistence type="predicted"/>
<feature type="region of interest" description="Disordered" evidence="1">
    <location>
        <begin position="1"/>
        <end position="34"/>
    </location>
</feature>
<name>A0A5N5MQI8_9ROSI</name>
<dbReference type="PANTHER" id="PTHR31972:SF2">
    <property type="entry name" value="DUF868 FAMILY PROTEIN (DUF868)"/>
    <property type="match status" value="1"/>
</dbReference>
<keyword evidence="3" id="KW-1185">Reference proteome</keyword>
<feature type="compositionally biased region" description="Low complexity" evidence="1">
    <location>
        <begin position="7"/>
        <end position="18"/>
    </location>
</feature>
<dbReference type="Proteomes" id="UP000326939">
    <property type="component" value="Chromosome 5"/>
</dbReference>
<dbReference type="InterPro" id="IPR011009">
    <property type="entry name" value="Kinase-like_dom_sf"/>
</dbReference>
<dbReference type="PANTHER" id="PTHR31972">
    <property type="entry name" value="EXPRESSED PROTEIN"/>
    <property type="match status" value="1"/>
</dbReference>
<evidence type="ECO:0000256" key="1">
    <source>
        <dbReference type="SAM" id="MobiDB-lite"/>
    </source>
</evidence>
<dbReference type="EMBL" id="VDCV01000005">
    <property type="protein sequence ID" value="KAB5556446.1"/>
    <property type="molecule type" value="Genomic_DNA"/>
</dbReference>
<dbReference type="Pfam" id="PF05910">
    <property type="entry name" value="DUF868"/>
    <property type="match status" value="1"/>
</dbReference>
<protein>
    <submittedName>
        <fullName evidence="2">Uncharacterized protein</fullName>
    </submittedName>
</protein>
<organism evidence="2 3">
    <name type="scientific">Salix brachista</name>
    <dbReference type="NCBI Taxonomy" id="2182728"/>
    <lineage>
        <taxon>Eukaryota</taxon>
        <taxon>Viridiplantae</taxon>
        <taxon>Streptophyta</taxon>
        <taxon>Embryophyta</taxon>
        <taxon>Tracheophyta</taxon>
        <taxon>Spermatophyta</taxon>
        <taxon>Magnoliopsida</taxon>
        <taxon>eudicotyledons</taxon>
        <taxon>Gunneridae</taxon>
        <taxon>Pentapetalae</taxon>
        <taxon>rosids</taxon>
        <taxon>fabids</taxon>
        <taxon>Malpighiales</taxon>
        <taxon>Salicaceae</taxon>
        <taxon>Saliceae</taxon>
        <taxon>Salix</taxon>
    </lineage>
</organism>
<gene>
    <name evidence="2" type="ORF">DKX38_007355</name>
</gene>
<dbReference type="AlphaFoldDB" id="A0A5N5MQI8"/>
<dbReference type="Gene3D" id="1.10.510.10">
    <property type="entry name" value="Transferase(Phosphotransferase) domain 1"/>
    <property type="match status" value="1"/>
</dbReference>
<dbReference type="InterPro" id="IPR008586">
    <property type="entry name" value="DUF868_pln"/>
</dbReference>
<reference evidence="3" key="1">
    <citation type="journal article" date="2019" name="Gigascience">
        <title>De novo genome assembly of the endangered Acer yangbiense, a plant species with extremely small populations endemic to Yunnan Province, China.</title>
        <authorList>
            <person name="Yang J."/>
            <person name="Wariss H.M."/>
            <person name="Tao L."/>
            <person name="Zhang R."/>
            <person name="Yun Q."/>
            <person name="Hollingsworth P."/>
            <person name="Dao Z."/>
            <person name="Luo G."/>
            <person name="Guo H."/>
            <person name="Ma Y."/>
            <person name="Sun W."/>
        </authorList>
    </citation>
    <scope>NUCLEOTIDE SEQUENCE [LARGE SCALE GENOMIC DNA]</scope>
    <source>
        <strain evidence="3">cv. br00</strain>
    </source>
</reference>
<evidence type="ECO:0000313" key="2">
    <source>
        <dbReference type="EMBL" id="KAB5556446.1"/>
    </source>
</evidence>
<sequence>MSFQHPSRNSSVGVSLSSAPPEKIADDPWANKTPQSTVTCSYHAYVAGYWRAVTVFWCKNLMNHTLNLIINNLEGEACYNCKIDLKPWLFWSKKGGKSFELEGCQVDIHWDFRSAKFSGSPEPASDYYVAIVSDEEVVLLLGDYKKKAYKRTKARPALVEAILYLKKENVFHRKTFSTRAKFDERKNEHDIIVESSTGGPRDPEMWISIDGIVVIHVMNLQWKFRGNQTVMLSRQPVQVFWDVHDWLFSTPGTGHGLFIFKPGFPEPEDDKDSSSYGGQSDTSDGSMYFSTRSVSASAEFCLFLYAWKIEYGQETQLSRQGNLLLRSLTTFPERHGSVYDHGRIYGGNDCFLSGQVPCSPNFSGEELKKRTNNYHPDYNFCCSNFGIWYKGHTENGNEFKIAAELSSHENVLKLIGYCLETSIPALVYESTGNGALFDEIHFHPAPLSFCKSKLFDLFHLVDKGGLLLDHHQNFVKWHSIDEVVDPKILKNKEGHDERQKWEGVVELAFRCMVTAKEDMPKMVVAAIELNKL</sequence>